<dbReference type="Pfam" id="PF13581">
    <property type="entry name" value="HATPase_c_2"/>
    <property type="match status" value="1"/>
</dbReference>
<evidence type="ECO:0000259" key="3">
    <source>
        <dbReference type="Pfam" id="PF14417"/>
    </source>
</evidence>
<sequence length="341" mass="37206">MSVDQAADRRVLEFAHTALIVGADRDLPSVLVPELHRSAEIYDEVLLVVSAQTRAALADAAAEVRPDVVSWGEPAAFYQRLGSAYEAFRRCLTAQHQAGRRLHVIAEPDLAAAVDPGFRAERTTAYLAYEAVCNDTYAIGGSAVTCIWDSRDHQDTVIDGIRATHAYELTSTGPAPSPRHLPPERYLAERHDVPARPAPSRPDRDVTLHEFAELGVLRSVMGTWAAGHDVAEEGAEDLVVAVIEVATNGLRHGQAPVRVRAWRDGDTLLVQCDDTGDQPIPATAGYYRPQPLAVTAGGRGLWLARQLADVVTVSSAPGRTSVRLHFPRQLMRLRFPPISRR</sequence>
<feature type="domain" description="MEDS" evidence="3">
    <location>
        <begin position="16"/>
        <end position="165"/>
    </location>
</feature>
<evidence type="ECO:0000313" key="5">
    <source>
        <dbReference type="Proteomes" id="UP001241758"/>
    </source>
</evidence>
<dbReference type="PANTHER" id="PTHR35526:SF3">
    <property type="entry name" value="ANTI-SIGMA-F FACTOR RSBW"/>
    <property type="match status" value="1"/>
</dbReference>
<evidence type="ECO:0000313" key="4">
    <source>
        <dbReference type="EMBL" id="MDI6102233.1"/>
    </source>
</evidence>
<organism evidence="4 5">
    <name type="scientific">Actinoplanes sandaracinus</name>
    <dbReference type="NCBI Taxonomy" id="3045177"/>
    <lineage>
        <taxon>Bacteria</taxon>
        <taxon>Bacillati</taxon>
        <taxon>Actinomycetota</taxon>
        <taxon>Actinomycetes</taxon>
        <taxon>Micromonosporales</taxon>
        <taxon>Micromonosporaceae</taxon>
        <taxon>Actinoplanes</taxon>
    </lineage>
</organism>
<dbReference type="CDD" id="cd16936">
    <property type="entry name" value="HATPase_RsbW-like"/>
    <property type="match status" value="1"/>
</dbReference>
<keyword evidence="5" id="KW-1185">Reference proteome</keyword>
<dbReference type="RefSeq" id="WP_282763252.1">
    <property type="nucleotide sequence ID" value="NZ_JASCTH010000018.1"/>
</dbReference>
<evidence type="ECO:0000259" key="2">
    <source>
        <dbReference type="Pfam" id="PF13581"/>
    </source>
</evidence>
<accession>A0ABT6WR71</accession>
<dbReference type="InterPro" id="IPR003594">
    <property type="entry name" value="HATPase_dom"/>
</dbReference>
<dbReference type="PANTHER" id="PTHR35526">
    <property type="entry name" value="ANTI-SIGMA-F FACTOR RSBW-RELATED"/>
    <property type="match status" value="1"/>
</dbReference>
<dbReference type="InterPro" id="IPR050267">
    <property type="entry name" value="Anti-sigma-factor_SerPK"/>
</dbReference>
<comment type="caution">
    <text evidence="4">The sequence shown here is derived from an EMBL/GenBank/DDBJ whole genome shotgun (WGS) entry which is preliminary data.</text>
</comment>
<dbReference type="InterPro" id="IPR036890">
    <property type="entry name" value="HATPase_C_sf"/>
</dbReference>
<feature type="domain" description="Histidine kinase/HSP90-like ATPase" evidence="2">
    <location>
        <begin position="213"/>
        <end position="325"/>
    </location>
</feature>
<dbReference type="Proteomes" id="UP001241758">
    <property type="component" value="Unassembled WGS sequence"/>
</dbReference>
<evidence type="ECO:0000256" key="1">
    <source>
        <dbReference type="ARBA" id="ARBA00022527"/>
    </source>
</evidence>
<dbReference type="Gene3D" id="3.30.565.10">
    <property type="entry name" value="Histidine kinase-like ATPase, C-terminal domain"/>
    <property type="match status" value="1"/>
</dbReference>
<dbReference type="SUPFAM" id="SSF55874">
    <property type="entry name" value="ATPase domain of HSP90 chaperone/DNA topoisomerase II/histidine kinase"/>
    <property type="match status" value="1"/>
</dbReference>
<protein>
    <submittedName>
        <fullName evidence="4">MEDS domain-containing protein</fullName>
    </submittedName>
</protein>
<reference evidence="4 5" key="1">
    <citation type="submission" date="2023-05" db="EMBL/GenBank/DDBJ databases">
        <title>Actinoplanes sp. NEAU-A12 genome sequencing.</title>
        <authorList>
            <person name="Wang Z.-S."/>
        </authorList>
    </citation>
    <scope>NUCLEOTIDE SEQUENCE [LARGE SCALE GENOMIC DNA]</scope>
    <source>
        <strain evidence="4 5">NEAU-A12</strain>
    </source>
</reference>
<gene>
    <name evidence="4" type="ORF">QLQ12_26805</name>
</gene>
<dbReference type="EMBL" id="JASCTH010000018">
    <property type="protein sequence ID" value="MDI6102233.1"/>
    <property type="molecule type" value="Genomic_DNA"/>
</dbReference>
<keyword evidence="1" id="KW-0418">Kinase</keyword>
<keyword evidence="1" id="KW-0808">Transferase</keyword>
<dbReference type="InterPro" id="IPR025847">
    <property type="entry name" value="MEDS_domain"/>
</dbReference>
<dbReference type="Pfam" id="PF14417">
    <property type="entry name" value="MEDS"/>
    <property type="match status" value="1"/>
</dbReference>
<proteinExistence type="predicted"/>
<keyword evidence="1" id="KW-0723">Serine/threonine-protein kinase</keyword>
<name>A0ABT6WR71_9ACTN</name>